<sequence length="31" mass="3602">FSILRALNIFCEMVDPALISFMVKIKLLYVL</sequence>
<reference evidence="1" key="1">
    <citation type="journal article" date="2014" name="Front. Microbiol.">
        <title>High frequency of phylogenetically diverse reductive dehalogenase-homologous genes in deep subseafloor sedimentary metagenomes.</title>
        <authorList>
            <person name="Kawai M."/>
            <person name="Futagami T."/>
            <person name="Toyoda A."/>
            <person name="Takaki Y."/>
            <person name="Nishi S."/>
            <person name="Hori S."/>
            <person name="Arai W."/>
            <person name="Tsubouchi T."/>
            <person name="Morono Y."/>
            <person name="Uchiyama I."/>
            <person name="Ito T."/>
            <person name="Fujiyama A."/>
            <person name="Inagaki F."/>
            <person name="Takami H."/>
        </authorList>
    </citation>
    <scope>NUCLEOTIDE SEQUENCE</scope>
    <source>
        <strain evidence="1">Expedition CK06-06</strain>
    </source>
</reference>
<gene>
    <name evidence="1" type="ORF">S12H4_30135</name>
</gene>
<dbReference type="AlphaFoldDB" id="X1V944"/>
<comment type="caution">
    <text evidence="1">The sequence shown here is derived from an EMBL/GenBank/DDBJ whole genome shotgun (WGS) entry which is preliminary data.</text>
</comment>
<organism evidence="1">
    <name type="scientific">marine sediment metagenome</name>
    <dbReference type="NCBI Taxonomy" id="412755"/>
    <lineage>
        <taxon>unclassified sequences</taxon>
        <taxon>metagenomes</taxon>
        <taxon>ecological metagenomes</taxon>
    </lineage>
</organism>
<proteinExistence type="predicted"/>
<evidence type="ECO:0000313" key="1">
    <source>
        <dbReference type="EMBL" id="GAJ01915.1"/>
    </source>
</evidence>
<name>X1V944_9ZZZZ</name>
<feature type="non-terminal residue" evidence="1">
    <location>
        <position position="1"/>
    </location>
</feature>
<accession>X1V944</accession>
<protein>
    <submittedName>
        <fullName evidence="1">Uncharacterized protein</fullName>
    </submittedName>
</protein>
<dbReference type="EMBL" id="BARW01017442">
    <property type="protein sequence ID" value="GAJ01915.1"/>
    <property type="molecule type" value="Genomic_DNA"/>
</dbReference>